<dbReference type="RefSeq" id="YP_009091947.1">
    <property type="nucleotide sequence ID" value="NC_025257.1"/>
</dbReference>
<gene>
    <name evidence="1" type="primary">lef-3</name>
    <name evidence="2" type="synonym">LEF-3</name>
    <name evidence="2" type="ORF">EREL_108</name>
</gene>
<dbReference type="EMBL" id="KX859079">
    <property type="protein sequence ID" value="ARX71447.1"/>
    <property type="molecule type" value="Genomic_DNA"/>
</dbReference>
<sequence>MSKRSADTNIVEPSVKKNVITTEQVVILKREFQKGAARVENNVIYKLDCRTVNKKQQNLIYVNSKTDYDAIVENSSYKFTIERRDDKRWHLLEYEMLASEEIVLKAVLLDEDFVNEAEVLVNFYVEGAYAVDDHDCVKIFGVVIVNNNQKQCDLIVKLDGPSCFNFECDESRQQRVKRALTQVYTKMLHKWWVFQVICRKPYCCSLLARDNTAINTSDCDIAVDKTVFKNNVSYMINKRFAVTQLLSVSKCEYISGEKARLMFEFVVENGTMTGSKFNVKEDDAYEIMCDVNSINFEIDIGKRFYCVYNHKVDEPNPFYNITSVVCMDSDNVVTSVF</sequence>
<evidence type="ECO:0000313" key="3">
    <source>
        <dbReference type="EMBL" id="ARX71577.1"/>
    </source>
</evidence>
<reference evidence="1 8" key="1">
    <citation type="journal article" date="2014" name="BMC Genomics">
        <title>Genome sequence of Erinnyis ello granulovirus (ErelGV), a natural cassava hornworm pesticide and the first sequenced sphingid-infecting betabaculovirus.</title>
        <authorList>
            <person name="Ardisson-Araujo D.M."/>
            <person name="de Melo F.L."/>
            <person name="Andrade M.D."/>
            <person name="Sihler W."/>
            <person name="Bao S.N."/>
            <person name="Ribeiro B.M."/>
            <person name="de Souza M.L."/>
        </authorList>
    </citation>
    <scope>NUCLEOTIDE SEQUENCE [LARGE SCALE GENOMIC DNA]</scope>
    <source>
        <strain evidence="1">S86</strain>
    </source>
</reference>
<name>A0A097DAQ6_9BBAC</name>
<reference evidence="1" key="2">
    <citation type="submission" date="2014-02" db="EMBL/GenBank/DDBJ databases">
        <authorList>
            <person name="Ardisson-Araujo D.M.P."/>
            <person name="Melo F.L."/>
            <person name="Andrade M.S."/>
            <person name="Sihler W."/>
            <person name="Bao S.N."/>
            <person name="Ribeiro B.M."/>
            <person name="Souza M.L."/>
        </authorList>
    </citation>
    <scope>NUCLEOTIDE SEQUENCE</scope>
    <source>
        <strain evidence="1">S86</strain>
    </source>
</reference>
<dbReference type="EMBL" id="KX859081">
    <property type="protein sequence ID" value="ARX71707.1"/>
    <property type="molecule type" value="Genomic_DNA"/>
</dbReference>
<dbReference type="EMBL" id="KX859083">
    <property type="protein sequence ID" value="ARX71967.1"/>
    <property type="molecule type" value="Genomic_DNA"/>
</dbReference>
<evidence type="ECO:0000313" key="8">
    <source>
        <dbReference type="Proteomes" id="UP000201628"/>
    </source>
</evidence>
<dbReference type="Proteomes" id="UP000201628">
    <property type="component" value="Segment"/>
</dbReference>
<evidence type="ECO:0000313" key="1">
    <source>
        <dbReference type="EMBL" id="AIS92106.1"/>
    </source>
</evidence>
<dbReference type="EMBL" id="KX859084">
    <property type="protein sequence ID" value="ARX72097.1"/>
    <property type="molecule type" value="Genomic_DNA"/>
</dbReference>
<reference evidence="2" key="3">
    <citation type="submission" date="2016-09" db="EMBL/GenBank/DDBJ databases">
        <title>Genome-wide Diversity of Wild Populations of Erinnyis ello granulovirus (ErelGV).</title>
        <authorList>
            <person name="Brito A.F."/>
            <person name="Melo F.L."/>
            <person name="Ardisson-Araujo D.M.P."/>
            <person name="Sihler W."/>
            <person name="Souza M.L."/>
            <person name="Ribeiro B.M."/>
        </authorList>
    </citation>
    <scope>NUCLEOTIDE SEQUENCE</scope>
    <source>
        <strain evidence="5">ErelGV-00</strain>
        <strain evidence="2">ErelGV-94</strain>
        <strain evidence="3">ErelGV-98</strain>
        <strain evidence="4">ErelGV-99</strain>
        <strain evidence="6">ErelGV-AC</strain>
        <strain evidence="7">ErelGV-PA</strain>
    </source>
</reference>
<protein>
    <submittedName>
        <fullName evidence="1">Late expression factor 3</fullName>
    </submittedName>
</protein>
<organism evidence="1 8">
    <name type="scientific">Erinnyis ello granulovirus</name>
    <dbReference type="NCBI Taxonomy" id="307444"/>
    <lineage>
        <taxon>Viruses</taxon>
        <taxon>Viruses incertae sedis</taxon>
        <taxon>Naldaviricetes</taxon>
        <taxon>Lefavirales</taxon>
        <taxon>Baculoviridae</taxon>
        <taxon>Betabaculovirus</taxon>
        <taxon>Betabaculovirus erellonis</taxon>
    </lineage>
</organism>
<proteinExistence type="predicted"/>
<keyword evidence="8" id="KW-1185">Reference proteome</keyword>
<evidence type="ECO:0000313" key="5">
    <source>
        <dbReference type="EMBL" id="ARX71837.1"/>
    </source>
</evidence>
<evidence type="ECO:0000313" key="4">
    <source>
        <dbReference type="EMBL" id="ARX71707.1"/>
    </source>
</evidence>
<dbReference type="EMBL" id="KX859082">
    <property type="protein sequence ID" value="ARX71837.1"/>
    <property type="molecule type" value="Genomic_DNA"/>
</dbReference>
<accession>A0A097DAQ6</accession>
<dbReference type="GeneID" id="20712833"/>
<dbReference type="KEGG" id="vg:20712833"/>
<dbReference type="EMBL" id="KJ406702">
    <property type="protein sequence ID" value="AIS92106.1"/>
    <property type="molecule type" value="Genomic_DNA"/>
</dbReference>
<dbReference type="EMBL" id="KX859080">
    <property type="protein sequence ID" value="ARX71577.1"/>
    <property type="molecule type" value="Genomic_DNA"/>
</dbReference>
<evidence type="ECO:0000313" key="6">
    <source>
        <dbReference type="EMBL" id="ARX71967.1"/>
    </source>
</evidence>
<evidence type="ECO:0000313" key="2">
    <source>
        <dbReference type="EMBL" id="ARX71447.1"/>
    </source>
</evidence>
<dbReference type="OrthoDB" id="8148at10239"/>
<evidence type="ECO:0000313" key="7">
    <source>
        <dbReference type="EMBL" id="ARX72097.1"/>
    </source>
</evidence>